<evidence type="ECO:0000256" key="6">
    <source>
        <dbReference type="ARBA" id="ARBA00023015"/>
    </source>
</evidence>
<dbReference type="OrthoDB" id="6077919at2759"/>
<dbReference type="FunFam" id="3.30.160.60:FF:000446">
    <property type="entry name" value="Zinc finger protein"/>
    <property type="match status" value="1"/>
</dbReference>
<keyword evidence="5 10" id="KW-0862">Zinc</keyword>
<feature type="binding site" evidence="10">
    <location>
        <position position="52"/>
    </location>
    <ligand>
        <name>Zn(2+)</name>
        <dbReference type="ChEBI" id="CHEBI:29105"/>
    </ligand>
</feature>
<evidence type="ECO:0000256" key="10">
    <source>
        <dbReference type="PROSITE-ProRule" id="PRU01263"/>
    </source>
</evidence>
<dbReference type="InterPro" id="IPR012934">
    <property type="entry name" value="Znf_AD"/>
</dbReference>
<dbReference type="VEuPathDB" id="VectorBase:MDOMA2_002364"/>
<dbReference type="Pfam" id="PF07776">
    <property type="entry name" value="zf-AD"/>
    <property type="match status" value="1"/>
</dbReference>
<keyword evidence="15" id="KW-1185">Reference proteome</keyword>
<sequence>MELRRCRICLNDSHRYLDIFDNCKSTFTYADNIRHIAEVDIQQNDGLPQKICCDCSAEIQNIFEFGLLIRHADEVLRKELQQEKLNTVEAEDGNIHILEEDCFVAENDDGITGCVMEEEEVLTVDGELVEEYDNYQIIEEEIFEVVEDVQDVESHNKPQTLRNSNDLNGNLEELAQVAAIAQRTEELDKPESRNYCHEDECDDDYQIAYNPAEEPFYNFKPPKWKCIECKRVLRGDVSYEGHMNMHKQLRPHKCPSCKCQFRCRNVLKKHKQLRHNRPQEEEINSKQVESNKKDPSEPFKCLECNREFTNDWELLLHELTLTHGNRCHLTTCPFCPDTAVDDLIDHLQRVHIRREENNEEEATHSDLVYQCDYCSQICKTIEELHLHQDQCNMSATEDPDITVEEEFEENTLDSVDVIVYCEVCKKKLLKKNLKRHMLVHERKGRKTREDPNKLLCAYCPREFKNQKSLQQHERIHEGESSEATYACDECGRQYSSQLLLETHRKQAHKERDNVCSICGNAFKLKNQLVNHMKLHLEKNIPCPHCDKKYARQFDLNVHLRSHTGEMPYACHLCDKRFAIKVRLTYHLQKHYGVKHRCKECNAEFNSKQKLKTHSFKHTGMPYRCELCDDHGFSTRVVFKRHLSRVHHSTMSDEALSEMFQRNTGKTIKIKQISTADED</sequence>
<dbReference type="RefSeq" id="XP_005179976.1">
    <property type="nucleotide sequence ID" value="XM_005179919.3"/>
</dbReference>
<feature type="region of interest" description="Disordered" evidence="11">
    <location>
        <begin position="272"/>
        <end position="296"/>
    </location>
</feature>
<evidence type="ECO:0000256" key="7">
    <source>
        <dbReference type="ARBA" id="ARBA00023163"/>
    </source>
</evidence>
<dbReference type="SUPFAM" id="SSF57716">
    <property type="entry name" value="Glucocorticoid receptor-like (DNA-binding domain)"/>
    <property type="match status" value="1"/>
</dbReference>
<evidence type="ECO:0000256" key="2">
    <source>
        <dbReference type="ARBA" id="ARBA00022723"/>
    </source>
</evidence>
<keyword evidence="3" id="KW-0677">Repeat</keyword>
<dbReference type="InterPro" id="IPR013087">
    <property type="entry name" value="Znf_C2H2_type"/>
</dbReference>
<feature type="domain" description="ZAD" evidence="13">
    <location>
        <begin position="4"/>
        <end position="79"/>
    </location>
</feature>
<evidence type="ECO:0000256" key="3">
    <source>
        <dbReference type="ARBA" id="ARBA00022737"/>
    </source>
</evidence>
<feature type="domain" description="C2H2-type" evidence="12">
    <location>
        <begin position="252"/>
        <end position="280"/>
    </location>
</feature>
<dbReference type="EnsemblMetazoa" id="MDOA014733-RA">
    <property type="protein sequence ID" value="MDOA014733-PA"/>
    <property type="gene ID" value="MDOA014733"/>
</dbReference>
<organism evidence="14">
    <name type="scientific">Musca domestica</name>
    <name type="common">House fly</name>
    <dbReference type="NCBI Taxonomy" id="7370"/>
    <lineage>
        <taxon>Eukaryota</taxon>
        <taxon>Metazoa</taxon>
        <taxon>Ecdysozoa</taxon>
        <taxon>Arthropoda</taxon>
        <taxon>Hexapoda</taxon>
        <taxon>Insecta</taxon>
        <taxon>Pterygota</taxon>
        <taxon>Neoptera</taxon>
        <taxon>Endopterygota</taxon>
        <taxon>Diptera</taxon>
        <taxon>Brachycera</taxon>
        <taxon>Muscomorpha</taxon>
        <taxon>Muscoidea</taxon>
        <taxon>Muscidae</taxon>
        <taxon>Musca</taxon>
    </lineage>
</organism>
<evidence type="ECO:0000256" key="1">
    <source>
        <dbReference type="ARBA" id="ARBA00004123"/>
    </source>
</evidence>
<dbReference type="InterPro" id="IPR036236">
    <property type="entry name" value="Znf_C2H2_sf"/>
</dbReference>
<comment type="subcellular location">
    <subcellularLocation>
        <location evidence="1">Nucleus</location>
    </subcellularLocation>
</comment>
<feature type="domain" description="C2H2-type" evidence="12">
    <location>
        <begin position="595"/>
        <end position="622"/>
    </location>
</feature>
<keyword evidence="2 10" id="KW-0479">Metal-binding</keyword>
<feature type="domain" description="C2H2-type" evidence="12">
    <location>
        <begin position="513"/>
        <end position="540"/>
    </location>
</feature>
<dbReference type="PANTHER" id="PTHR47772:SF13">
    <property type="entry name" value="GASTRULA ZINC FINGER PROTEIN XLCGF49.1-LIKE-RELATED"/>
    <property type="match status" value="1"/>
</dbReference>
<dbReference type="eggNOG" id="KOG1721">
    <property type="taxonomic scope" value="Eukaryota"/>
</dbReference>
<keyword evidence="6" id="KW-0805">Transcription regulation</keyword>
<evidence type="ECO:0000256" key="5">
    <source>
        <dbReference type="ARBA" id="ARBA00022833"/>
    </source>
</evidence>
<feature type="binding site" evidence="10">
    <location>
        <position position="9"/>
    </location>
    <ligand>
        <name>Zn(2+)</name>
        <dbReference type="ChEBI" id="CHEBI:29105"/>
    </ligand>
</feature>
<dbReference type="InterPro" id="IPR050636">
    <property type="entry name" value="C2H2-ZF_domain-containing"/>
</dbReference>
<dbReference type="SMART" id="SM00868">
    <property type="entry name" value="zf-AD"/>
    <property type="match status" value="1"/>
</dbReference>
<gene>
    <name evidence="14" type="primary">101890757</name>
    <name evidence="16" type="synonym">LOC101890757</name>
</gene>
<proteinExistence type="predicted"/>
<keyword evidence="7" id="KW-0804">Transcription</keyword>
<feature type="binding site" evidence="10">
    <location>
        <position position="6"/>
    </location>
    <ligand>
        <name>Zn(2+)</name>
        <dbReference type="ChEBI" id="CHEBI:29105"/>
    </ligand>
</feature>
<reference evidence="14" key="1">
    <citation type="submission" date="2020-05" db="UniProtKB">
        <authorList>
            <consortium name="EnsemblMetazoa"/>
        </authorList>
    </citation>
    <scope>IDENTIFICATION</scope>
    <source>
        <strain evidence="14">Aabys</strain>
    </source>
</reference>
<feature type="domain" description="C2H2-type" evidence="12">
    <location>
        <begin position="485"/>
        <end position="513"/>
    </location>
</feature>
<feature type="compositionally biased region" description="Basic and acidic residues" evidence="11">
    <location>
        <begin position="277"/>
        <end position="296"/>
    </location>
</feature>
<dbReference type="GeneID" id="101890757"/>
<feature type="domain" description="C2H2-type" evidence="12">
    <location>
        <begin position="454"/>
        <end position="481"/>
    </location>
</feature>
<evidence type="ECO:0000256" key="4">
    <source>
        <dbReference type="ARBA" id="ARBA00022771"/>
    </source>
</evidence>
<evidence type="ECO:0000256" key="8">
    <source>
        <dbReference type="ARBA" id="ARBA00023242"/>
    </source>
</evidence>
<evidence type="ECO:0000313" key="14">
    <source>
        <dbReference type="EnsemblMetazoa" id="MDOA014733-PA"/>
    </source>
</evidence>
<keyword evidence="8" id="KW-0539">Nucleus</keyword>
<dbReference type="FunFam" id="3.30.160.60:FF:000145">
    <property type="entry name" value="Zinc finger protein 574"/>
    <property type="match status" value="2"/>
</dbReference>
<reference evidence="16" key="2">
    <citation type="submission" date="2025-04" db="UniProtKB">
        <authorList>
            <consortium name="RefSeq"/>
        </authorList>
    </citation>
    <scope>IDENTIFICATION</scope>
    <source>
        <strain evidence="16">Aabys</strain>
    </source>
</reference>
<dbReference type="AlphaFoldDB" id="A0A1I8NFY6"/>
<dbReference type="SMART" id="SM00355">
    <property type="entry name" value="ZnF_C2H2"/>
    <property type="match status" value="13"/>
</dbReference>
<dbReference type="Gene3D" id="3.30.160.60">
    <property type="entry name" value="Classic Zinc Finger"/>
    <property type="match status" value="7"/>
</dbReference>
<name>A0A1I8NFY6_MUSDO</name>
<evidence type="ECO:0000256" key="11">
    <source>
        <dbReference type="SAM" id="MobiDB-lite"/>
    </source>
</evidence>
<feature type="domain" description="C2H2-type" evidence="12">
    <location>
        <begin position="224"/>
        <end position="251"/>
    </location>
</feature>
<keyword evidence="4 9" id="KW-0863">Zinc-finger</keyword>
<dbReference type="PROSITE" id="PS51915">
    <property type="entry name" value="ZAD"/>
    <property type="match status" value="1"/>
</dbReference>
<feature type="binding site" evidence="10">
    <location>
        <position position="55"/>
    </location>
    <ligand>
        <name>Zn(2+)</name>
        <dbReference type="ChEBI" id="CHEBI:29105"/>
    </ligand>
</feature>
<dbReference type="GO" id="GO:0005634">
    <property type="term" value="C:nucleus"/>
    <property type="evidence" value="ECO:0007669"/>
    <property type="project" value="UniProtKB-SubCell"/>
</dbReference>
<evidence type="ECO:0000313" key="15">
    <source>
        <dbReference type="Proteomes" id="UP001652621"/>
    </source>
</evidence>
<feature type="domain" description="C2H2-type" evidence="12">
    <location>
        <begin position="568"/>
        <end position="595"/>
    </location>
</feature>
<dbReference type="Proteomes" id="UP001652621">
    <property type="component" value="Unplaced"/>
</dbReference>
<dbReference type="Pfam" id="PF00096">
    <property type="entry name" value="zf-C2H2"/>
    <property type="match status" value="4"/>
</dbReference>
<dbReference type="PANTHER" id="PTHR47772">
    <property type="entry name" value="ZINC FINGER PROTEIN 200"/>
    <property type="match status" value="1"/>
</dbReference>
<feature type="domain" description="C2H2-type" evidence="12">
    <location>
        <begin position="299"/>
        <end position="323"/>
    </location>
</feature>
<evidence type="ECO:0000259" key="12">
    <source>
        <dbReference type="PROSITE" id="PS50157"/>
    </source>
</evidence>
<accession>A0A1I8NFY6</accession>
<dbReference type="PROSITE" id="PS50157">
    <property type="entry name" value="ZINC_FINGER_C2H2_2"/>
    <property type="match status" value="9"/>
</dbReference>
<dbReference type="KEGG" id="mde:101890757"/>
<evidence type="ECO:0000259" key="13">
    <source>
        <dbReference type="PROSITE" id="PS51915"/>
    </source>
</evidence>
<evidence type="ECO:0000313" key="16">
    <source>
        <dbReference type="RefSeq" id="XP_005179976.1"/>
    </source>
</evidence>
<dbReference type="Gene3D" id="3.40.1800.20">
    <property type="match status" value="1"/>
</dbReference>
<dbReference type="VEuPathDB" id="VectorBase:MDOA014733"/>
<dbReference type="GO" id="GO:0008270">
    <property type="term" value="F:zinc ion binding"/>
    <property type="evidence" value="ECO:0007669"/>
    <property type="project" value="UniProtKB-UniRule"/>
</dbReference>
<feature type="domain" description="C2H2-type" evidence="12">
    <location>
        <begin position="540"/>
        <end position="567"/>
    </location>
</feature>
<protein>
    <submittedName>
        <fullName evidence="16">Zinc finger protein 600</fullName>
    </submittedName>
</protein>
<dbReference type="SUPFAM" id="SSF57667">
    <property type="entry name" value="beta-beta-alpha zinc fingers"/>
    <property type="match status" value="5"/>
</dbReference>
<dbReference type="PROSITE" id="PS00028">
    <property type="entry name" value="ZINC_FINGER_C2H2_1"/>
    <property type="match status" value="8"/>
</dbReference>
<evidence type="ECO:0000256" key="9">
    <source>
        <dbReference type="PROSITE-ProRule" id="PRU00042"/>
    </source>
</evidence>